<dbReference type="EMBL" id="JACEFF010000144">
    <property type="protein sequence ID" value="KAH9643264.1"/>
    <property type="molecule type" value="Genomic_DNA"/>
</dbReference>
<evidence type="ECO:0000313" key="4">
    <source>
        <dbReference type="Proteomes" id="UP000814243"/>
    </source>
</evidence>
<dbReference type="InterPro" id="IPR001878">
    <property type="entry name" value="Znf_CCHC"/>
</dbReference>
<keyword evidence="1" id="KW-0862">Zinc</keyword>
<sequence>MDISNAVTVAVDVEAAVVAVVMLAEKSIDVVAVVAWRRNDENNELRERLFLLEQELKRQRSRNVISHDIADSHRRQFSPSRMIRSPLGSDIENPVSERPRVVEPAKFFEEFVKIFKGRDRQSFPVLNNVLSDFDPLSREQTIGMWISKVDECAEIYNWNDRQTVHYVLPKLVGHAKTWYQGLPTMRHSWKEWKVLLRESFPSTENYAELLTEMLNRRVRPGDSLELYYFSKIYLLNRCKIFGKQAVDCLIFGIEDKGIRLSAQAGKFNKPEETLEFFKTVKSHPREYSEGIMREGTSKDNKRFQSFTATSTNSEPTRIMDKTFRNRPKGNAFCFNCKEVGHMSYQCRKPITKCSECNFLGHDSNICPKRSNNSNSGNDIREKQVEVLIVDDSLINIPVLLGHSFTERPNLRIIKTATDLRFEKVDVSGKVKLLLVTVDDFELDIGGLRAVTVGAKTNYSGSIYVGGSIRGKPDREYYLLPGEYQMTNGVCRVLIQSLSSKKNIFCKDALVSRARTTFSQDQRLDVLQINTEFG</sequence>
<dbReference type="Gene3D" id="4.10.60.10">
    <property type="entry name" value="Zinc finger, CCHC-type"/>
    <property type="match status" value="1"/>
</dbReference>
<evidence type="ECO:0000256" key="1">
    <source>
        <dbReference type="PROSITE-ProRule" id="PRU00047"/>
    </source>
</evidence>
<proteinExistence type="predicted"/>
<dbReference type="PROSITE" id="PS50158">
    <property type="entry name" value="ZF_CCHC"/>
    <property type="match status" value="1"/>
</dbReference>
<evidence type="ECO:0000313" key="3">
    <source>
        <dbReference type="EMBL" id="KAH9643264.1"/>
    </source>
</evidence>
<comment type="caution">
    <text evidence="3">The sequence shown here is derived from an EMBL/GenBank/DDBJ whole genome shotgun (WGS) entry which is preliminary data.</text>
</comment>
<evidence type="ECO:0000259" key="2">
    <source>
        <dbReference type="PROSITE" id="PS50158"/>
    </source>
</evidence>
<dbReference type="SMART" id="SM00343">
    <property type="entry name" value="ZnF_C2HC"/>
    <property type="match status" value="2"/>
</dbReference>
<organism evidence="3 4">
    <name type="scientific">Spodoptera exigua</name>
    <name type="common">Beet armyworm</name>
    <name type="synonym">Noctua fulgens</name>
    <dbReference type="NCBI Taxonomy" id="7107"/>
    <lineage>
        <taxon>Eukaryota</taxon>
        <taxon>Metazoa</taxon>
        <taxon>Ecdysozoa</taxon>
        <taxon>Arthropoda</taxon>
        <taxon>Hexapoda</taxon>
        <taxon>Insecta</taxon>
        <taxon>Pterygota</taxon>
        <taxon>Neoptera</taxon>
        <taxon>Endopterygota</taxon>
        <taxon>Lepidoptera</taxon>
        <taxon>Glossata</taxon>
        <taxon>Ditrysia</taxon>
        <taxon>Noctuoidea</taxon>
        <taxon>Noctuidae</taxon>
        <taxon>Amphipyrinae</taxon>
        <taxon>Spodoptera</taxon>
    </lineage>
</organism>
<dbReference type="AlphaFoldDB" id="A0A922SN03"/>
<dbReference type="GO" id="GO:0008270">
    <property type="term" value="F:zinc ion binding"/>
    <property type="evidence" value="ECO:0007669"/>
    <property type="project" value="UniProtKB-KW"/>
</dbReference>
<protein>
    <recommendedName>
        <fullName evidence="2">CCHC-type domain-containing protein</fullName>
    </recommendedName>
</protein>
<keyword evidence="1" id="KW-0863">Zinc-finger</keyword>
<dbReference type="InterPro" id="IPR036875">
    <property type="entry name" value="Znf_CCHC_sf"/>
</dbReference>
<keyword evidence="1" id="KW-0479">Metal-binding</keyword>
<name>A0A922SN03_SPOEX</name>
<gene>
    <name evidence="3" type="ORF">HF086_010540</name>
</gene>
<dbReference type="GO" id="GO:0003676">
    <property type="term" value="F:nucleic acid binding"/>
    <property type="evidence" value="ECO:0007669"/>
    <property type="project" value="InterPro"/>
</dbReference>
<dbReference type="SUPFAM" id="SSF57756">
    <property type="entry name" value="Retrovirus zinc finger-like domains"/>
    <property type="match status" value="1"/>
</dbReference>
<reference evidence="3" key="1">
    <citation type="journal article" date="2021" name="G3 (Bethesda)">
        <title>Genome and transcriptome analysis of the beet armyworm Spodoptera exigua reveals targets for pest control. .</title>
        <authorList>
            <person name="Simon S."/>
            <person name="Breeschoten T."/>
            <person name="Jansen H.J."/>
            <person name="Dirks R.P."/>
            <person name="Schranz M.E."/>
            <person name="Ros V.I.D."/>
        </authorList>
    </citation>
    <scope>NUCLEOTIDE SEQUENCE</scope>
    <source>
        <strain evidence="3">TB_SE_WUR_2020</strain>
    </source>
</reference>
<feature type="domain" description="CCHC-type" evidence="2">
    <location>
        <begin position="333"/>
        <end position="348"/>
    </location>
</feature>
<accession>A0A922SN03</accession>
<dbReference type="Proteomes" id="UP000814243">
    <property type="component" value="Unassembled WGS sequence"/>
</dbReference>
<dbReference type="Pfam" id="PF00098">
    <property type="entry name" value="zf-CCHC"/>
    <property type="match status" value="1"/>
</dbReference>